<dbReference type="Proteomes" id="UP000199152">
    <property type="component" value="Unassembled WGS sequence"/>
</dbReference>
<evidence type="ECO:0000313" key="2">
    <source>
        <dbReference type="EMBL" id="SFK57326.1"/>
    </source>
</evidence>
<feature type="compositionally biased region" description="Basic and acidic residues" evidence="1">
    <location>
        <begin position="10"/>
        <end position="20"/>
    </location>
</feature>
<reference evidence="2 3" key="1">
    <citation type="submission" date="2016-10" db="EMBL/GenBank/DDBJ databases">
        <authorList>
            <person name="de Groot N.N."/>
        </authorList>
    </citation>
    <scope>NUCLEOTIDE SEQUENCE [LARGE SCALE GENOMIC DNA]</scope>
    <source>
        <strain evidence="2 3">DSM 45317</strain>
    </source>
</reference>
<sequence>MRAQRGHPGGHLDVHRAPGAGADDRADVVMVLFDLAADISRPITDAERAYSTSYLN</sequence>
<protein>
    <submittedName>
        <fullName evidence="2">Uncharacterized protein</fullName>
    </submittedName>
</protein>
<evidence type="ECO:0000313" key="3">
    <source>
        <dbReference type="Proteomes" id="UP000199152"/>
    </source>
</evidence>
<name>A0A1I4ANS3_9ACTN</name>
<dbReference type="InParanoid" id="A0A1I4ANS3"/>
<gene>
    <name evidence="2" type="ORF">SAMN04488085_102297</name>
</gene>
<proteinExistence type="predicted"/>
<dbReference type="STRING" id="504800.SAMN04488085_102297"/>
<organism evidence="2 3">
    <name type="scientific">Geodermatophilus ruber</name>
    <dbReference type="NCBI Taxonomy" id="504800"/>
    <lineage>
        <taxon>Bacteria</taxon>
        <taxon>Bacillati</taxon>
        <taxon>Actinomycetota</taxon>
        <taxon>Actinomycetes</taxon>
        <taxon>Geodermatophilales</taxon>
        <taxon>Geodermatophilaceae</taxon>
        <taxon>Geodermatophilus</taxon>
    </lineage>
</organism>
<dbReference type="EMBL" id="FOSW01000002">
    <property type="protein sequence ID" value="SFK57326.1"/>
    <property type="molecule type" value="Genomic_DNA"/>
</dbReference>
<accession>A0A1I4ANS3</accession>
<evidence type="ECO:0000256" key="1">
    <source>
        <dbReference type="SAM" id="MobiDB-lite"/>
    </source>
</evidence>
<keyword evidence="3" id="KW-1185">Reference proteome</keyword>
<dbReference type="AlphaFoldDB" id="A0A1I4ANS3"/>
<feature type="region of interest" description="Disordered" evidence="1">
    <location>
        <begin position="1"/>
        <end position="20"/>
    </location>
</feature>